<evidence type="ECO:0000256" key="2">
    <source>
        <dbReference type="SAM" id="MobiDB-lite"/>
    </source>
</evidence>
<reference evidence="3 4" key="1">
    <citation type="submission" date="2014-02" db="EMBL/GenBank/DDBJ databases">
        <title>The genome sequence of the entomopathogenic fungus Metarhizium robertsii ARSEF 2575.</title>
        <authorList>
            <person name="Giuliano Garisto Donzelli B."/>
            <person name="Roe B.A."/>
            <person name="Macmil S.L."/>
            <person name="Krasnoff S.B."/>
            <person name="Gibson D.M."/>
        </authorList>
    </citation>
    <scope>NUCLEOTIDE SEQUENCE [LARGE SCALE GENOMIC DNA]</scope>
    <source>
        <strain evidence="3 4">ARSEF 2575</strain>
    </source>
</reference>
<feature type="region of interest" description="Disordered" evidence="2">
    <location>
        <begin position="903"/>
        <end position="926"/>
    </location>
</feature>
<feature type="region of interest" description="Disordered" evidence="2">
    <location>
        <begin position="46"/>
        <end position="137"/>
    </location>
</feature>
<keyword evidence="1" id="KW-0175">Coiled coil</keyword>
<accession>A0A014QQ97</accession>
<feature type="compositionally biased region" description="Basic and acidic residues" evidence="2">
    <location>
        <begin position="279"/>
        <end position="290"/>
    </location>
</feature>
<feature type="region of interest" description="Disordered" evidence="2">
    <location>
        <begin position="256"/>
        <end position="307"/>
    </location>
</feature>
<evidence type="ECO:0000256" key="1">
    <source>
        <dbReference type="SAM" id="Coils"/>
    </source>
</evidence>
<dbReference type="Proteomes" id="UP000030151">
    <property type="component" value="Unassembled WGS sequence"/>
</dbReference>
<dbReference type="PANTHER" id="PTHR45615">
    <property type="entry name" value="MYOSIN HEAVY CHAIN, NON-MUSCLE"/>
    <property type="match status" value="1"/>
</dbReference>
<gene>
    <name evidence="3" type="ORF">X797_012095</name>
</gene>
<feature type="coiled-coil region" evidence="1">
    <location>
        <begin position="1754"/>
        <end position="1792"/>
    </location>
</feature>
<feature type="region of interest" description="Disordered" evidence="2">
    <location>
        <begin position="549"/>
        <end position="568"/>
    </location>
</feature>
<evidence type="ECO:0000313" key="3">
    <source>
        <dbReference type="EMBL" id="EXU94826.1"/>
    </source>
</evidence>
<feature type="compositionally biased region" description="Basic and acidic residues" evidence="2">
    <location>
        <begin position="903"/>
        <end position="917"/>
    </location>
</feature>
<organism evidence="3 4">
    <name type="scientific">Metarhizium robertsii</name>
    <dbReference type="NCBI Taxonomy" id="568076"/>
    <lineage>
        <taxon>Eukaryota</taxon>
        <taxon>Fungi</taxon>
        <taxon>Dikarya</taxon>
        <taxon>Ascomycota</taxon>
        <taxon>Pezizomycotina</taxon>
        <taxon>Sordariomycetes</taxon>
        <taxon>Hypocreomycetidae</taxon>
        <taxon>Hypocreales</taxon>
        <taxon>Clavicipitaceae</taxon>
        <taxon>Metarhizium</taxon>
    </lineage>
</organism>
<dbReference type="OrthoDB" id="10379412at2759"/>
<feature type="compositionally biased region" description="Polar residues" evidence="2">
    <location>
        <begin position="69"/>
        <end position="93"/>
    </location>
</feature>
<dbReference type="EMBL" id="JELW01000143">
    <property type="protein sequence ID" value="EXU94826.1"/>
    <property type="molecule type" value="Genomic_DNA"/>
</dbReference>
<feature type="compositionally biased region" description="Low complexity" evidence="2">
    <location>
        <begin position="294"/>
        <end position="305"/>
    </location>
</feature>
<comment type="caution">
    <text evidence="3">The sequence shown here is derived from an EMBL/GenBank/DDBJ whole genome shotgun (WGS) entry which is preliminary data.</text>
</comment>
<feature type="region of interest" description="Disordered" evidence="2">
    <location>
        <begin position="144"/>
        <end position="163"/>
    </location>
</feature>
<dbReference type="HOGENOM" id="CLU_227043_0_0_1"/>
<feature type="compositionally biased region" description="Polar residues" evidence="2">
    <location>
        <begin position="550"/>
        <end position="562"/>
    </location>
</feature>
<feature type="coiled-coil region" evidence="1">
    <location>
        <begin position="1206"/>
        <end position="1240"/>
    </location>
</feature>
<feature type="compositionally biased region" description="Basic and acidic residues" evidence="2">
    <location>
        <begin position="1067"/>
        <end position="1090"/>
    </location>
</feature>
<sequence>MDVKADQGRTELQEKRGPQTPEDPEMVIQQQLMDEERILNALVVEGNKARQETAPQSSRTYNPREPCHASNQLQTSVPETVGDSSEVVNLSKSESTKTRKRRVGAGQGEIPTMVNDAPKALPRRGAPRAAKGTVRSQESDLRLIAGHGGGRNTAQQRREVPDDDGFEEDQLYRIHGMAPVGRQIDATSKPMMDLNAADVHKIIPAGDLKRKRDEVTEANRADTEDGGNAIAKPTLGVLPKENRDGLFEQSREARFKTTEVTSKRRKVVQRAGEDGPPTEDAHARGGRTSEAEEQTQQQRRIQPQRGVKITRNDLKSGATVGRWELKMAQANRTQRADSRRTTQKRLGMAELEVEAQRYQELSAAINKYLIVTIVEVLEDSKRTKPINSEYTMAQVPQDLLENISRGLWNANVAGYYMAASLLIRQKKIDLHDLPNSAQLILKPVLQLLDAKSYEPCIHPDFRCTKLQCYEQWYVLCYRGEKEIPFTEFKQSYWMPEVKKYNKNLKTDFSRKAEIFSGEMSDKHQLMTTLYTRECIDLLTRKLDADCDMMGSQTGESQESEASGTGAGRSQIVKRAYMSSIQKLKREEGAATRALRREIAALHRQLATLKSKSENVQESTKSNEELVLEVDELRKEVARYKETISDLNKKIKTLHEDQERLESERTQHEQTIKTQSEKIGRLEQEKAAWEIERVELEGTQEDSKNEFTMLQNKHSVEIRALAQKHEDQERCTQTEISDLKENIKILKEERKRDKEMRRRENEMAETDLQRLRTEATEHQKENKELTQKLADEGRNAKSTIDKQTTIITGLESVILSYIQTRLKWAKGLELHELRKQVESLRVQISNQSDADHGAIYELCNKIQMNRNFPSVDDELRHLKDEHKKAIEGGIEVVRQFFISMDRGEADSKDVEKPVKREEPDPDTMSSALQSAGLRCTPMLEHMKPFFSQEFRNTVGADMAQPTDMYNIYRPVFLLLQRFLQNKGTMKHKLSVLQEEHSECDKNLQRSKRSAEALQTCLDNKTKTAANNREELCKLKAQWSEVHELIKTALRLYETKSSTREDPGDEGSAESRIKTTGKALDRSSSRKADKSTDLPIGESFDKSRNQDLEQRIKDCLRKGDLADRAVLRRWHIMWCGCENFRIDGDGVSTTGTCTLHGVPATVSASSDASKLCYSMLEWMQGVFSYRQESLRALKVEVCNGEEEIDKLRQTVTEREATAKRTLELLEQNIAHETKRYDALKERFDTIEQGNSILNFVASVQDKTQDSDVVLEPQPPKSGEWANPQVITCLHTILCVCALDLSNLSELTFDPAKYNDCKRVFRSILPESIKAEIDEKFATGSKFLSTVAKRCKLEAKLVEDLKASLRARDALCRENEVLKNEAGAKRADSKKIIHLHRRAFLDFARLIVEPFSEGFLQHGDKGSTKCKNREIKLNQVRLWLTPLEEGNVESDDEKLTAPIEICTGPEPADDTEKIFSQLVRVQEVANREQEFNKLVAVKAELQEKVANKTRQYEKLKNSFDTIEKHNLMVKFVVSVQDKAQHSNLALEPRLKTGDWANPEVIKCLHIILCGCTVSFSNVNETTFDPAKYKTCTSEFLSALPERITAHVYKEYEPYYKFLSAVAKSRHLEARLEDSNAISRANEEISQENEALKKQVESERTELKRIVHLHRKAFLDFARLIVEPFTEGFLQHGDERSVKGQNRETKLNQIRLWLTPLMDGDSKPKDDGLTAPVTIYTDSNSATDIEEIFSLLGRMQDVAASETDLKNARATLRSTEDEHRRNLEGLNERLKNVKARHTLLCESLRALSGSPALVQKFTGCLESGKIGTKENTERLHLLLSNASEAGLPKTHSVRGCQNTNCTAAFLHNFQLPAGGEIDAGPESAVNCDISDELSLLEQVKMFWVFKKGLYDKLYSTFARHGPQAADSNPVATQWPPDNLLSAADLLGALNIDSILSILEQYIDKGEGREGKKKIHSTKQEKAVRRMAEFGGLDSKTISARLNCEKPGDRNQFLSQKREQGSTSDEDIENDVAKSMKTTALRRCERLIERITMIQSRSEEQETRQKRDLEKLWAICQEWLGLGDQWPHSYEKITSGHGGKLAVGDQLAFIINAIEDAAQNVQNIERNYDNQYEEFKTKAKSDVELSKILRMTTWPSEVPGFPERILHKSRALQQIKGLCLEFNRTQFIFALKDFNAAKAESQTTECILDSAMKGGLYYEGLTSYLEAASSKGEEVRLKSSEGSDTSESNEIFSFYKPIIRLVLSLQRKDAEQASWISDCSRKMIDLYTKYGRSSCAVESGTKKTEEMMCNENAPLTSRLESLVTFVAELPSQKLDKPTPKFAGEDHHATKELNAAIAKSSEKIATFEKLVRIIQDAEAKLDKRYNDLKRNPDIARSILGSMQLQSKEVSLPDRLEARLEQAGVIGFVEGFWNEWQLETGRVKLVATLSSLSSGLGNIDEAMIKQARKTAKDQGGASNEVLVLYKPMIEAAIFAGQGPLLSEAIMTLYASHGGNRGPLLPSRPEKDSVDLVPVKSSVVSSDIQIRDQTQPLTLRLRALVDFVASKSESATALPPVPADKNILREVEIIRQSWEEPNVDVNGQLQGSGKPNRQRICNNPTEIRDTLTIHGKKVKIVRIKPRGKNYEFEVVDHNNERRMDLTSLSKILMEGTPSDVKDNADVIYAIFVRALVSVHPKVQLKKNDKKSEDLPKMIRYQHIKERVEKASPEMWLVQYRDGGQEEVSRGTISGWGLDAREQMKARR</sequence>
<protein>
    <submittedName>
        <fullName evidence="3">Chromosome segregation ATPase-like protein</fullName>
    </submittedName>
</protein>
<feature type="coiled-coil region" evidence="1">
    <location>
        <begin position="2102"/>
        <end position="2129"/>
    </location>
</feature>
<feature type="coiled-coil region" evidence="1">
    <location>
        <begin position="1631"/>
        <end position="1658"/>
    </location>
</feature>
<feature type="compositionally biased region" description="Basic and acidic residues" evidence="2">
    <location>
        <begin position="1"/>
        <end position="17"/>
    </location>
</feature>
<feature type="region of interest" description="Disordered" evidence="2">
    <location>
        <begin position="1"/>
        <end position="24"/>
    </location>
</feature>
<feature type="coiled-coil region" evidence="1">
    <location>
        <begin position="1481"/>
        <end position="1515"/>
    </location>
</feature>
<feature type="region of interest" description="Disordered" evidence="2">
    <location>
        <begin position="1054"/>
        <end position="1098"/>
    </location>
</feature>
<evidence type="ECO:0000313" key="4">
    <source>
        <dbReference type="Proteomes" id="UP000030151"/>
    </source>
</evidence>
<proteinExistence type="predicted"/>
<name>A0A014QQ97_9HYPO</name>
<dbReference type="PANTHER" id="PTHR45615:SF80">
    <property type="entry name" value="GRIP DOMAIN-CONTAINING PROTEIN"/>
    <property type="match status" value="1"/>
</dbReference>
<feature type="coiled-coil region" evidence="1">
    <location>
        <begin position="591"/>
        <end position="794"/>
    </location>
</feature>
<feature type="region of interest" description="Disordered" evidence="2">
    <location>
        <begin position="2002"/>
        <end position="2022"/>
    </location>
</feature>